<reference evidence="2 3" key="1">
    <citation type="submission" date="2018-03" db="EMBL/GenBank/DDBJ databases">
        <title>Aquarubrobacter algicola gen. nov., sp. nov., a novel actinobacterium isolated from shallow eutrophic lake during the end of cyanobacterial harmful algal blooms.</title>
        <authorList>
            <person name="Chun S.J."/>
        </authorList>
    </citation>
    <scope>NUCLEOTIDE SEQUENCE [LARGE SCALE GENOMIC DNA]</scope>
    <source>
        <strain evidence="2 3">Seoho-28</strain>
    </source>
</reference>
<evidence type="ECO:0000259" key="1">
    <source>
        <dbReference type="Pfam" id="PF19502"/>
    </source>
</evidence>
<sequence length="173" mass="18430">MRRDELEHVLRAAAAVAGEDDLVVVDSSAILASVPDAPAAMLTSVEADVFPRDRPERSDLIDGAIGEGSIFQETFGYYAHGVGPETAKAPEGWQDRLVLVEGPATRGARGWCLEPHDLVLSKLVAGREKDVAFARQAVAAGIVAVATLAARVDALPVDEEHRRAVRRLVDGLT</sequence>
<protein>
    <recommendedName>
        <fullName evidence="1">DUF6036 domain-containing protein</fullName>
    </recommendedName>
</protein>
<dbReference type="AlphaFoldDB" id="A0A2T4UHC1"/>
<dbReference type="InterPro" id="IPR045792">
    <property type="entry name" value="DUF6036"/>
</dbReference>
<dbReference type="Proteomes" id="UP000240739">
    <property type="component" value="Unassembled WGS sequence"/>
</dbReference>
<dbReference type="OrthoDB" id="1524134at2"/>
<evidence type="ECO:0000313" key="3">
    <source>
        <dbReference type="Proteomes" id="UP000240739"/>
    </source>
</evidence>
<keyword evidence="3" id="KW-1185">Reference proteome</keyword>
<dbReference type="EMBL" id="PYYB01000001">
    <property type="protein sequence ID" value="PTL58644.1"/>
    <property type="molecule type" value="Genomic_DNA"/>
</dbReference>
<dbReference type="Pfam" id="PF19502">
    <property type="entry name" value="DUF6036"/>
    <property type="match status" value="1"/>
</dbReference>
<feature type="domain" description="DUF6036" evidence="1">
    <location>
        <begin position="6"/>
        <end position="161"/>
    </location>
</feature>
<proteinExistence type="predicted"/>
<organism evidence="2 3">
    <name type="scientific">Paraconexibacter algicola</name>
    <dbReference type="NCBI Taxonomy" id="2133960"/>
    <lineage>
        <taxon>Bacteria</taxon>
        <taxon>Bacillati</taxon>
        <taxon>Actinomycetota</taxon>
        <taxon>Thermoleophilia</taxon>
        <taxon>Solirubrobacterales</taxon>
        <taxon>Paraconexibacteraceae</taxon>
        <taxon>Paraconexibacter</taxon>
    </lineage>
</organism>
<name>A0A2T4UHC1_9ACTN</name>
<dbReference type="RefSeq" id="WP_107567081.1">
    <property type="nucleotide sequence ID" value="NZ_PYYB01000001.1"/>
</dbReference>
<comment type="caution">
    <text evidence="2">The sequence shown here is derived from an EMBL/GenBank/DDBJ whole genome shotgun (WGS) entry which is preliminary data.</text>
</comment>
<gene>
    <name evidence="2" type="ORF">C7Y72_02735</name>
</gene>
<accession>A0A2T4UHC1</accession>
<evidence type="ECO:0000313" key="2">
    <source>
        <dbReference type="EMBL" id="PTL58644.1"/>
    </source>
</evidence>